<comment type="caution">
    <text evidence="1">The sequence shown here is derived from an EMBL/GenBank/DDBJ whole genome shotgun (WGS) entry which is preliminary data.</text>
</comment>
<evidence type="ECO:0000313" key="1">
    <source>
        <dbReference type="EMBL" id="VEL17435.1"/>
    </source>
</evidence>
<organism evidence="1 2">
    <name type="scientific">Protopolystoma xenopodis</name>
    <dbReference type="NCBI Taxonomy" id="117903"/>
    <lineage>
        <taxon>Eukaryota</taxon>
        <taxon>Metazoa</taxon>
        <taxon>Spiralia</taxon>
        <taxon>Lophotrochozoa</taxon>
        <taxon>Platyhelminthes</taxon>
        <taxon>Monogenea</taxon>
        <taxon>Polyopisthocotylea</taxon>
        <taxon>Polystomatidea</taxon>
        <taxon>Polystomatidae</taxon>
        <taxon>Protopolystoma</taxon>
    </lineage>
</organism>
<protein>
    <submittedName>
        <fullName evidence="1">Uncharacterized protein</fullName>
    </submittedName>
</protein>
<dbReference type="AlphaFoldDB" id="A0A448WQ94"/>
<proteinExistence type="predicted"/>
<name>A0A448WQ94_9PLAT</name>
<keyword evidence="2" id="KW-1185">Reference proteome</keyword>
<gene>
    <name evidence="1" type="ORF">PXEA_LOCUS10875</name>
</gene>
<dbReference type="Proteomes" id="UP000784294">
    <property type="component" value="Unassembled WGS sequence"/>
</dbReference>
<sequence length="97" mass="10312">MVSCFSPDQSSLPHSLLRCLPFSSPPVPLLTNSGTSTPHESAPDMPIACHVGLDGVPCKRDSQDSSPTPSATGARVDVDVRCEWQMNVHHDSEQASA</sequence>
<dbReference type="EMBL" id="CAAALY010032592">
    <property type="protein sequence ID" value="VEL17435.1"/>
    <property type="molecule type" value="Genomic_DNA"/>
</dbReference>
<accession>A0A448WQ94</accession>
<evidence type="ECO:0000313" key="2">
    <source>
        <dbReference type="Proteomes" id="UP000784294"/>
    </source>
</evidence>
<reference evidence="1" key="1">
    <citation type="submission" date="2018-11" db="EMBL/GenBank/DDBJ databases">
        <authorList>
            <consortium name="Pathogen Informatics"/>
        </authorList>
    </citation>
    <scope>NUCLEOTIDE SEQUENCE</scope>
</reference>